<feature type="chain" id="PRO_5047427969" evidence="1">
    <location>
        <begin position="21"/>
        <end position="670"/>
    </location>
</feature>
<dbReference type="Gene3D" id="3.60.21.70">
    <property type="entry name" value="PhoD-like phosphatase"/>
    <property type="match status" value="1"/>
</dbReference>
<evidence type="ECO:0000259" key="3">
    <source>
        <dbReference type="Pfam" id="PF16655"/>
    </source>
</evidence>
<organism evidence="4 5">
    <name type="scientific">Paraburkholderia edwinii</name>
    <dbReference type="NCBI Taxonomy" id="2861782"/>
    <lineage>
        <taxon>Bacteria</taxon>
        <taxon>Pseudomonadati</taxon>
        <taxon>Pseudomonadota</taxon>
        <taxon>Betaproteobacteria</taxon>
        <taxon>Burkholderiales</taxon>
        <taxon>Burkholderiaceae</taxon>
        <taxon>Paraburkholderia</taxon>
    </lineage>
</organism>
<evidence type="ECO:0000313" key="4">
    <source>
        <dbReference type="EMBL" id="QYD73803.1"/>
    </source>
</evidence>
<dbReference type="InterPro" id="IPR032093">
    <property type="entry name" value="PhoD_N"/>
</dbReference>
<feature type="domain" description="PhoD-like phosphatase metallophosphatase" evidence="2">
    <location>
        <begin position="152"/>
        <end position="629"/>
    </location>
</feature>
<feature type="signal peptide" evidence="1">
    <location>
        <begin position="1"/>
        <end position="20"/>
    </location>
</feature>
<evidence type="ECO:0000259" key="2">
    <source>
        <dbReference type="Pfam" id="PF09423"/>
    </source>
</evidence>
<sequence>MNRREFLKWSSFMTVSVASATVLTACGGGDSTSSSGDASNAGSVPRSFSLGVASGDPKPDSVVLWTRVDGGDGVAPINVSLQVALDPDFKSLVLDTTVSAEAQWDYTLRHKVTGLAANTIYYYRFAAGTAMSTAGRTWTAPAAGQSLAQLRFAYLCSQDWSANHWAAFDTLQNEDLDFVVHVGNYVYEQLNRPNVITPPRDPQHGDFVLPDGTKLADGSIYATSLADYRMLYKTYRSDARLQRVHARWPVIATWGDHEFSNDAWQDHQTYTTDDSTPQTARRRNANQAWFEFMPADVPFDQGNPSFQNIQVYRAFSFGDLATFVMTDERLYRADHEITEQSAGGAIGSRYVVGKSLVDSAEAARLASAANALTPVSMLGDTQRQWWQNQMSSATTAWKLWGNEVPLLRMQTNGFNTVVDAVTQAVISTDSSLPPLESIFHAAIQGDLTDAVTQNLRPAPFSRVHQLGQQGGFDEADIQATIAALNQMLPPYSLMTLLLLNADMWDGYNAERKSLMQFLANGGIRNVVSLSGNIGAFMAGPVMDDFDATTPQPVMVDLVTAGISGTSLTTQYEEFLNGTAQTQAWVDALLSGSGLAPFSDSLKTNNSWLSYVDPDAQGYAVVTLTPATLSCTFTKMNPITGGQVPAVNNAIAGTQVVVVNANTPAVTVATA</sequence>
<protein>
    <submittedName>
        <fullName evidence="4">Alkaline phosphatase D family protein</fullName>
    </submittedName>
</protein>
<accession>A0ABX8UXP1</accession>
<dbReference type="InterPro" id="IPR029052">
    <property type="entry name" value="Metallo-depent_PP-like"/>
</dbReference>
<dbReference type="InterPro" id="IPR052900">
    <property type="entry name" value="Phospholipid_Metab_Enz"/>
</dbReference>
<dbReference type="EMBL" id="CP080096">
    <property type="protein sequence ID" value="QYD73803.1"/>
    <property type="molecule type" value="Genomic_DNA"/>
</dbReference>
<dbReference type="InterPro" id="IPR038607">
    <property type="entry name" value="PhoD-like_sf"/>
</dbReference>
<dbReference type="SUPFAM" id="SSF56300">
    <property type="entry name" value="Metallo-dependent phosphatases"/>
    <property type="match status" value="1"/>
</dbReference>
<dbReference type="PROSITE" id="PS51257">
    <property type="entry name" value="PROKAR_LIPOPROTEIN"/>
    <property type="match status" value="1"/>
</dbReference>
<dbReference type="InterPro" id="IPR018946">
    <property type="entry name" value="PhoD-like_MPP"/>
</dbReference>
<dbReference type="Proteomes" id="UP000826462">
    <property type="component" value="Chromosome 2"/>
</dbReference>
<feature type="domain" description="Phospholipase D N-terminal" evidence="3">
    <location>
        <begin position="50"/>
        <end position="139"/>
    </location>
</feature>
<keyword evidence="1" id="KW-0732">Signal</keyword>
<dbReference type="Pfam" id="PF16655">
    <property type="entry name" value="PhoD_N"/>
    <property type="match status" value="1"/>
</dbReference>
<evidence type="ECO:0000256" key="1">
    <source>
        <dbReference type="SAM" id="SignalP"/>
    </source>
</evidence>
<evidence type="ECO:0000313" key="5">
    <source>
        <dbReference type="Proteomes" id="UP000826462"/>
    </source>
</evidence>
<dbReference type="PANTHER" id="PTHR43606">
    <property type="entry name" value="PHOSPHATASE, PUTATIVE (AFU_ORTHOLOGUE AFUA_6G08710)-RELATED"/>
    <property type="match status" value="1"/>
</dbReference>
<dbReference type="Pfam" id="PF09423">
    <property type="entry name" value="PhoD"/>
    <property type="match status" value="1"/>
</dbReference>
<proteinExistence type="predicted"/>
<dbReference type="CDD" id="cd07389">
    <property type="entry name" value="MPP_PhoD"/>
    <property type="match status" value="1"/>
</dbReference>
<reference evidence="4 5" key="1">
    <citation type="submission" date="2021-07" db="EMBL/GenBank/DDBJ databases">
        <title>Paraburkholderia edwinii protects Aspergillus sp. from phenazines by acting as a toxin sponge.</title>
        <authorList>
            <person name="Dahlstrom K.M."/>
            <person name="Newman D.K."/>
        </authorList>
    </citation>
    <scope>NUCLEOTIDE SEQUENCE [LARGE SCALE GENOMIC DNA]</scope>
    <source>
        <strain evidence="4 5">Pe01</strain>
    </source>
</reference>
<gene>
    <name evidence="4" type="ORF">KZJ38_27150</name>
</gene>
<name>A0ABX8UXP1_9BURK</name>
<dbReference type="Gene3D" id="2.60.40.380">
    <property type="entry name" value="Purple acid phosphatase-like, N-terminal"/>
    <property type="match status" value="1"/>
</dbReference>
<keyword evidence="5" id="KW-1185">Reference proteome</keyword>
<dbReference type="PANTHER" id="PTHR43606:SF2">
    <property type="entry name" value="ALKALINE PHOSPHATASE FAMILY PROTEIN (AFU_ORTHOLOGUE AFUA_5G03860)"/>
    <property type="match status" value="1"/>
</dbReference>